<proteinExistence type="predicted"/>
<feature type="region of interest" description="Disordered" evidence="1">
    <location>
        <begin position="61"/>
        <end position="80"/>
    </location>
</feature>
<accession>A0AAV4WRW8</accession>
<keyword evidence="3" id="KW-1185">Reference proteome</keyword>
<evidence type="ECO:0000313" key="3">
    <source>
        <dbReference type="Proteomes" id="UP001054945"/>
    </source>
</evidence>
<evidence type="ECO:0000313" key="2">
    <source>
        <dbReference type="EMBL" id="GIY85437.1"/>
    </source>
</evidence>
<reference evidence="2 3" key="1">
    <citation type="submission" date="2021-06" db="EMBL/GenBank/DDBJ databases">
        <title>Caerostris extrusa draft genome.</title>
        <authorList>
            <person name="Kono N."/>
            <person name="Arakawa K."/>
        </authorList>
    </citation>
    <scope>NUCLEOTIDE SEQUENCE [LARGE SCALE GENOMIC DNA]</scope>
</reference>
<evidence type="ECO:0000256" key="1">
    <source>
        <dbReference type="SAM" id="MobiDB-lite"/>
    </source>
</evidence>
<protein>
    <submittedName>
        <fullName evidence="2">Uncharacterized protein</fullName>
    </submittedName>
</protein>
<gene>
    <name evidence="2" type="ORF">CEXT_198941</name>
</gene>
<name>A0AAV4WRW8_CAEEX</name>
<comment type="caution">
    <text evidence="2">The sequence shown here is derived from an EMBL/GenBank/DDBJ whole genome shotgun (WGS) entry which is preliminary data.</text>
</comment>
<organism evidence="2 3">
    <name type="scientific">Caerostris extrusa</name>
    <name type="common">Bark spider</name>
    <name type="synonym">Caerostris bankana</name>
    <dbReference type="NCBI Taxonomy" id="172846"/>
    <lineage>
        <taxon>Eukaryota</taxon>
        <taxon>Metazoa</taxon>
        <taxon>Ecdysozoa</taxon>
        <taxon>Arthropoda</taxon>
        <taxon>Chelicerata</taxon>
        <taxon>Arachnida</taxon>
        <taxon>Araneae</taxon>
        <taxon>Araneomorphae</taxon>
        <taxon>Entelegynae</taxon>
        <taxon>Araneoidea</taxon>
        <taxon>Araneidae</taxon>
        <taxon>Caerostris</taxon>
    </lineage>
</organism>
<dbReference type="Proteomes" id="UP001054945">
    <property type="component" value="Unassembled WGS sequence"/>
</dbReference>
<dbReference type="EMBL" id="BPLR01016659">
    <property type="protein sequence ID" value="GIY85437.1"/>
    <property type="molecule type" value="Genomic_DNA"/>
</dbReference>
<dbReference type="AlphaFoldDB" id="A0AAV4WRW8"/>
<sequence length="80" mass="9077">MKSAMMDGYPATITSATYNGKGFFIPFRPTPSPIAVLYQSLSFFFFEKRFPLLKRIFGGRTHASHNPLTTSLRSKCSHRD</sequence>
<feature type="compositionally biased region" description="Polar residues" evidence="1">
    <location>
        <begin position="64"/>
        <end position="74"/>
    </location>
</feature>